<dbReference type="PANTHER" id="PTHR34413:SF2">
    <property type="entry name" value="PROPHAGE TAIL FIBER ASSEMBLY PROTEIN HOMOLOG TFAE-RELATED"/>
    <property type="match status" value="1"/>
</dbReference>
<dbReference type="Pfam" id="PF02413">
    <property type="entry name" value="Caudo_TAP"/>
    <property type="match status" value="1"/>
</dbReference>
<name>A0ABS6DB84_9ENTR</name>
<gene>
    <name evidence="1" type="ORF">KC222_00450</name>
</gene>
<dbReference type="Proteomes" id="UP000686327">
    <property type="component" value="Unassembled WGS sequence"/>
</dbReference>
<dbReference type="RefSeq" id="WP_216374195.1">
    <property type="nucleotide sequence ID" value="NZ_JAGRYT010000001.1"/>
</dbReference>
<evidence type="ECO:0000313" key="1">
    <source>
        <dbReference type="EMBL" id="MBU4680482.1"/>
    </source>
</evidence>
<dbReference type="EMBL" id="JAGRYU010000002">
    <property type="protein sequence ID" value="MBU4680482.1"/>
    <property type="molecule type" value="Genomic_DNA"/>
</dbReference>
<protein>
    <submittedName>
        <fullName evidence="1">Tail fiber assembly protein</fullName>
    </submittedName>
</protein>
<proteinExistence type="predicted"/>
<reference evidence="2" key="1">
    <citation type="submission" date="2023-07" db="EMBL/GenBank/DDBJ databases">
        <title>Cedecea davisae an AmpC producer and its therapeutic implications.</title>
        <authorList>
            <person name="Notter J."/>
        </authorList>
    </citation>
    <scope>NUCLEOTIDE SEQUENCE [LARGE SCALE GENOMIC DNA]</scope>
    <source>
        <strain evidence="2">1</strain>
    </source>
</reference>
<evidence type="ECO:0000313" key="2">
    <source>
        <dbReference type="Proteomes" id="UP000686327"/>
    </source>
</evidence>
<dbReference type="PANTHER" id="PTHR34413">
    <property type="entry name" value="PROPHAGE TAIL FIBER ASSEMBLY PROTEIN HOMOLOG TFAE-RELATED-RELATED"/>
    <property type="match status" value="1"/>
</dbReference>
<comment type="caution">
    <text evidence="1">The sequence shown here is derived from an EMBL/GenBank/DDBJ whole genome shotgun (WGS) entry which is preliminary data.</text>
</comment>
<keyword evidence="2" id="KW-1185">Reference proteome</keyword>
<dbReference type="InterPro" id="IPR003458">
    <property type="entry name" value="Phage_T4_Gp38_tail_assem"/>
</dbReference>
<accession>A0ABS6DB84</accession>
<organism evidence="1 2">
    <name type="scientific">Cedecea davisae</name>
    <dbReference type="NCBI Taxonomy" id="158484"/>
    <lineage>
        <taxon>Bacteria</taxon>
        <taxon>Pseudomonadati</taxon>
        <taxon>Pseudomonadota</taxon>
        <taxon>Gammaproteobacteria</taxon>
        <taxon>Enterobacterales</taxon>
        <taxon>Enterobacteriaceae</taxon>
        <taxon>Cedecea</taxon>
    </lineage>
</organism>
<dbReference type="InterPro" id="IPR051220">
    <property type="entry name" value="TFA_Chaperone"/>
</dbReference>
<sequence length="146" mass="16787">MTDIKSVFSPSQSAIYPAAYYADYVRAGTWPTDGIEISEKDAINFNGTNEPQGKMPAWRDNTLCWIDRPVPEETKEQMVALAEHKKSLYRSVADAEILWRQDAVELDMATNEEKSRYDAWRKYRVLLTRVDTSQAPDISWPEPPKD</sequence>